<evidence type="ECO:0000313" key="3">
    <source>
        <dbReference type="Proteomes" id="UP001328107"/>
    </source>
</evidence>
<reference evidence="3" key="1">
    <citation type="submission" date="2022-10" db="EMBL/GenBank/DDBJ databases">
        <title>Genome assembly of Pristionchus species.</title>
        <authorList>
            <person name="Yoshida K."/>
            <person name="Sommer R.J."/>
        </authorList>
    </citation>
    <scope>NUCLEOTIDE SEQUENCE [LARGE SCALE GENOMIC DNA]</scope>
    <source>
        <strain evidence="3">RS5460</strain>
    </source>
</reference>
<name>A0AAN5DGV2_9BILA</name>
<comment type="caution">
    <text evidence="2">The sequence shown here is derived from an EMBL/GenBank/DDBJ whole genome shotgun (WGS) entry which is preliminary data.</text>
</comment>
<protein>
    <submittedName>
        <fullName evidence="2">Uncharacterized protein</fullName>
    </submittedName>
</protein>
<feature type="compositionally biased region" description="Basic and acidic residues" evidence="1">
    <location>
        <begin position="135"/>
        <end position="149"/>
    </location>
</feature>
<dbReference type="AlphaFoldDB" id="A0AAN5DGV2"/>
<feature type="non-terminal residue" evidence="2">
    <location>
        <position position="1"/>
    </location>
</feature>
<evidence type="ECO:0000256" key="1">
    <source>
        <dbReference type="SAM" id="MobiDB-lite"/>
    </source>
</evidence>
<gene>
    <name evidence="2" type="ORF">PMAYCL1PPCAC_31704</name>
</gene>
<feature type="region of interest" description="Disordered" evidence="1">
    <location>
        <begin position="129"/>
        <end position="149"/>
    </location>
</feature>
<feature type="non-terminal residue" evidence="2">
    <location>
        <position position="149"/>
    </location>
</feature>
<accession>A0AAN5DGV2</accession>
<keyword evidence="3" id="KW-1185">Reference proteome</keyword>
<proteinExistence type="predicted"/>
<evidence type="ECO:0000313" key="2">
    <source>
        <dbReference type="EMBL" id="GMR61509.1"/>
    </source>
</evidence>
<dbReference type="Proteomes" id="UP001328107">
    <property type="component" value="Unassembled WGS sequence"/>
</dbReference>
<dbReference type="EMBL" id="BTRK01000006">
    <property type="protein sequence ID" value="GMR61509.1"/>
    <property type="molecule type" value="Genomic_DNA"/>
</dbReference>
<organism evidence="2 3">
    <name type="scientific">Pristionchus mayeri</name>
    <dbReference type="NCBI Taxonomy" id="1317129"/>
    <lineage>
        <taxon>Eukaryota</taxon>
        <taxon>Metazoa</taxon>
        <taxon>Ecdysozoa</taxon>
        <taxon>Nematoda</taxon>
        <taxon>Chromadorea</taxon>
        <taxon>Rhabditida</taxon>
        <taxon>Rhabditina</taxon>
        <taxon>Diplogasteromorpha</taxon>
        <taxon>Diplogasteroidea</taxon>
        <taxon>Neodiplogasteridae</taxon>
        <taxon>Pristionchus</taxon>
    </lineage>
</organism>
<sequence>TDGFKIGVLWYHVNSESELENLMKSIEHFPRCKNTVILKYLIPTSKLLSLPPMEEMHVLFRIPIDSNQFIYLISLHKLIHFYYATVTVNGVELKQIIKMILSESRERTVRVIVDASMLFNWLRSEGFNESSKAGESSREFELVKLPDEN</sequence>